<dbReference type="InterPro" id="IPR021719">
    <property type="entry name" value="Prot_inh_I78"/>
</dbReference>
<dbReference type="Pfam" id="PF11720">
    <property type="entry name" value="Inhibitor_I78"/>
    <property type="match status" value="1"/>
</dbReference>
<sequence length="101" mass="10146">MIRATCLTAAALLAAACTPTEGSSGQAPAGQPAGWTCDAAKAQFAVGQSYSDSLAEQAREAAGAKMVRKLIPGQVVTMEFNGGRLNLDTDAAGKVSSARCG</sequence>
<feature type="signal peptide" evidence="1">
    <location>
        <begin position="1"/>
        <end position="22"/>
    </location>
</feature>
<evidence type="ECO:0000313" key="3">
    <source>
        <dbReference type="Proteomes" id="UP001595615"/>
    </source>
</evidence>
<dbReference type="PANTHER" id="PTHR39600">
    <property type="entry name" value="PEPTIDASE INHIBITOR I78 FAMILY PROTEIN"/>
    <property type="match status" value="1"/>
</dbReference>
<reference evidence="3" key="1">
    <citation type="journal article" date="2019" name="Int. J. Syst. Evol. Microbiol.">
        <title>The Global Catalogue of Microorganisms (GCM) 10K type strain sequencing project: providing services to taxonomists for standard genome sequencing and annotation.</title>
        <authorList>
            <consortium name="The Broad Institute Genomics Platform"/>
            <consortium name="The Broad Institute Genome Sequencing Center for Infectious Disease"/>
            <person name="Wu L."/>
            <person name="Ma J."/>
        </authorList>
    </citation>
    <scope>NUCLEOTIDE SEQUENCE [LARGE SCALE GENOMIC DNA]</scope>
    <source>
        <strain evidence="3">KCTC 42644</strain>
    </source>
</reference>
<dbReference type="PANTHER" id="PTHR39600:SF1">
    <property type="entry name" value="PEPTIDASE INHIBITOR I78 FAMILY PROTEIN"/>
    <property type="match status" value="1"/>
</dbReference>
<keyword evidence="1" id="KW-0732">Signal</keyword>
<dbReference type="Proteomes" id="UP001595615">
    <property type="component" value="Unassembled WGS sequence"/>
</dbReference>
<comment type="caution">
    <text evidence="2">The sequence shown here is derived from an EMBL/GenBank/DDBJ whole genome shotgun (WGS) entry which is preliminary data.</text>
</comment>
<evidence type="ECO:0000313" key="2">
    <source>
        <dbReference type="EMBL" id="MFC3712366.1"/>
    </source>
</evidence>
<keyword evidence="3" id="KW-1185">Reference proteome</keyword>
<feature type="chain" id="PRO_5046595146" evidence="1">
    <location>
        <begin position="23"/>
        <end position="101"/>
    </location>
</feature>
<proteinExistence type="predicted"/>
<organism evidence="2 3">
    <name type="scientific">Sphingoaurantiacus capsulatus</name>
    <dbReference type="NCBI Taxonomy" id="1771310"/>
    <lineage>
        <taxon>Bacteria</taxon>
        <taxon>Pseudomonadati</taxon>
        <taxon>Pseudomonadota</taxon>
        <taxon>Alphaproteobacteria</taxon>
        <taxon>Sphingomonadales</taxon>
        <taxon>Sphingosinicellaceae</taxon>
        <taxon>Sphingoaurantiacus</taxon>
    </lineage>
</organism>
<accession>A0ABV7X8E4</accession>
<dbReference type="RefSeq" id="WP_380859094.1">
    <property type="nucleotide sequence ID" value="NZ_JBHRXV010000004.1"/>
</dbReference>
<evidence type="ECO:0000256" key="1">
    <source>
        <dbReference type="SAM" id="SignalP"/>
    </source>
</evidence>
<dbReference type="EMBL" id="JBHRXV010000004">
    <property type="protein sequence ID" value="MFC3712366.1"/>
    <property type="molecule type" value="Genomic_DNA"/>
</dbReference>
<gene>
    <name evidence="2" type="ORF">ACFOMD_07285</name>
</gene>
<dbReference type="PROSITE" id="PS51257">
    <property type="entry name" value="PROKAR_LIPOPROTEIN"/>
    <property type="match status" value="1"/>
</dbReference>
<protein>
    <submittedName>
        <fullName evidence="2">I78 family peptidase inhibitor</fullName>
    </submittedName>
</protein>
<dbReference type="Gene3D" id="3.30.10.10">
    <property type="entry name" value="Trypsin Inhibitor V, subunit A"/>
    <property type="match status" value="1"/>
</dbReference>
<name>A0ABV7X8E4_9SPHN</name>